<dbReference type="RefSeq" id="WP_063205069.1">
    <property type="nucleotide sequence ID" value="NZ_LUKD01000001.1"/>
</dbReference>
<keyword evidence="1" id="KW-0472">Membrane</keyword>
<feature type="transmembrane region" description="Helical" evidence="1">
    <location>
        <begin position="302"/>
        <end position="322"/>
    </location>
</feature>
<feature type="transmembrane region" description="Helical" evidence="1">
    <location>
        <begin position="328"/>
        <end position="344"/>
    </location>
</feature>
<feature type="transmembrane region" description="Helical" evidence="1">
    <location>
        <begin position="21"/>
        <end position="38"/>
    </location>
</feature>
<feature type="transmembrane region" description="Helical" evidence="1">
    <location>
        <begin position="174"/>
        <end position="192"/>
    </location>
</feature>
<name>A0A162GKF9_BDEBC</name>
<evidence type="ECO:0000313" key="3">
    <source>
        <dbReference type="Proteomes" id="UP000075799"/>
    </source>
</evidence>
<proteinExistence type="predicted"/>
<dbReference type="OrthoDB" id="9816774at2"/>
<gene>
    <name evidence="2" type="ORF">AZI87_03740</name>
</gene>
<keyword evidence="1" id="KW-1133">Transmembrane helix</keyword>
<evidence type="ECO:0000256" key="1">
    <source>
        <dbReference type="SAM" id="Phobius"/>
    </source>
</evidence>
<evidence type="ECO:0000313" key="2">
    <source>
        <dbReference type="EMBL" id="KYG68372.1"/>
    </source>
</evidence>
<dbReference type="AlphaFoldDB" id="A0A162GKF9"/>
<comment type="caution">
    <text evidence="2">The sequence shown here is derived from an EMBL/GenBank/DDBJ whole genome shotgun (WGS) entry which is preliminary data.</text>
</comment>
<accession>A0A162GKF9</accession>
<protein>
    <submittedName>
        <fullName evidence="2">Uncharacterized protein</fullName>
    </submittedName>
</protein>
<keyword evidence="1" id="KW-0812">Transmembrane</keyword>
<feature type="transmembrane region" description="Helical" evidence="1">
    <location>
        <begin position="351"/>
        <end position="367"/>
    </location>
</feature>
<reference evidence="2 3" key="1">
    <citation type="submission" date="2016-03" db="EMBL/GenBank/DDBJ databases">
        <authorList>
            <person name="Ploux O."/>
        </authorList>
    </citation>
    <scope>NUCLEOTIDE SEQUENCE [LARGE SCALE GENOMIC DNA]</scope>
    <source>
        <strain evidence="2 3">EC13</strain>
    </source>
</reference>
<feature type="transmembrane region" description="Helical" evidence="1">
    <location>
        <begin position="379"/>
        <end position="398"/>
    </location>
</feature>
<organism evidence="2 3">
    <name type="scientific">Bdellovibrio bacteriovorus</name>
    <dbReference type="NCBI Taxonomy" id="959"/>
    <lineage>
        <taxon>Bacteria</taxon>
        <taxon>Pseudomonadati</taxon>
        <taxon>Bdellovibrionota</taxon>
        <taxon>Bdellovibrionia</taxon>
        <taxon>Bdellovibrionales</taxon>
        <taxon>Pseudobdellovibrionaceae</taxon>
        <taxon>Bdellovibrio</taxon>
    </lineage>
</organism>
<sequence>MAFRFDERALAVISGEVFGNFAAWGSYPVWLAFIYKILDSIGLLEYRLSLLYWLNQGLGLGTAYLVYRFLGHLNVSSRWQNGVLGLFLLLNPMQIYLNSLNISESLFQFLTVLALGLYFETFKVSLWTRHLGIFILLGLSFALRNIILPFLLLFPLYALTFSTEATRMSRKQTLAGLMLMVFLLAGLSLVNSRFDRQGTASLNLNRGANIAQAWCQAPTLDFKNEQNSFWFRPPAFWSLRETRSLFLENDFRDTLYYVQTAKACVQERPWVAALQSRSLLNIFDGPFYPDPMKGRMTALSKILGGLYLFAFLCTLFCASRILSNPITRLFLLFILCQCAAVFFSNPGEARFIYSFLPILAINFAYVASQNLSQFQRPLALSAVLTTLLLMIPSSDILIRNFERNLFMSKSKDEKLTELENRLEIISAKSSDHMAWATPGVCKGVLPKILNCLETSNNCDEKSLIKAYREVNNRPMTEEELFCRNLTMSYIRNQFQIHFPLDVIQKPSPLPGGVENNHPLVAIAGQLLHADLALQANMTEAIPESYESLLYQLTQYQHRTTLNRTEYLGKVVETLQKAEPSHKAQEIYQTTLQTVLRSLRSHPSAISPLTHQE</sequence>
<feature type="transmembrane region" description="Helical" evidence="1">
    <location>
        <begin position="131"/>
        <end position="154"/>
    </location>
</feature>
<feature type="transmembrane region" description="Helical" evidence="1">
    <location>
        <begin position="50"/>
        <end position="67"/>
    </location>
</feature>
<dbReference type="Proteomes" id="UP000075799">
    <property type="component" value="Unassembled WGS sequence"/>
</dbReference>
<dbReference type="EMBL" id="LUKD01000001">
    <property type="protein sequence ID" value="KYG68372.1"/>
    <property type="molecule type" value="Genomic_DNA"/>
</dbReference>